<feature type="compositionally biased region" description="Polar residues" evidence="2">
    <location>
        <begin position="1"/>
        <end position="16"/>
    </location>
</feature>
<feature type="transmembrane region" description="Helical" evidence="3">
    <location>
        <begin position="392"/>
        <end position="416"/>
    </location>
</feature>
<dbReference type="PANTHER" id="PTHR11388">
    <property type="entry name" value="ORGANIC ANION TRANSPORTER"/>
    <property type="match status" value="1"/>
</dbReference>
<dbReference type="InterPro" id="IPR036259">
    <property type="entry name" value="MFS_trans_sf"/>
</dbReference>
<evidence type="ECO:0000313" key="5">
    <source>
        <dbReference type="Proteomes" id="UP000291343"/>
    </source>
</evidence>
<dbReference type="Pfam" id="PF03137">
    <property type="entry name" value="OATP"/>
    <property type="match status" value="3"/>
</dbReference>
<feature type="compositionally biased region" description="Basic and acidic residues" evidence="2">
    <location>
        <begin position="25"/>
        <end position="41"/>
    </location>
</feature>
<dbReference type="OrthoDB" id="5062115at2759"/>
<evidence type="ECO:0000313" key="4">
    <source>
        <dbReference type="EMBL" id="RZF42278.1"/>
    </source>
</evidence>
<dbReference type="Gene3D" id="1.20.1250.20">
    <property type="entry name" value="MFS general substrate transporter like domains"/>
    <property type="match status" value="1"/>
</dbReference>
<dbReference type="EMBL" id="QKKF02015239">
    <property type="protein sequence ID" value="RZF42278.1"/>
    <property type="molecule type" value="Genomic_DNA"/>
</dbReference>
<dbReference type="GO" id="GO:0016323">
    <property type="term" value="C:basolateral plasma membrane"/>
    <property type="evidence" value="ECO:0007669"/>
    <property type="project" value="TreeGrafter"/>
</dbReference>
<evidence type="ECO:0000256" key="1">
    <source>
        <dbReference type="ARBA" id="ARBA00023157"/>
    </source>
</evidence>
<keyword evidence="1" id="KW-1015">Disulfide bond</keyword>
<proteinExistence type="predicted"/>
<organism evidence="4 5">
    <name type="scientific">Laodelphax striatellus</name>
    <name type="common">Small brown planthopper</name>
    <name type="synonym">Delphax striatella</name>
    <dbReference type="NCBI Taxonomy" id="195883"/>
    <lineage>
        <taxon>Eukaryota</taxon>
        <taxon>Metazoa</taxon>
        <taxon>Ecdysozoa</taxon>
        <taxon>Arthropoda</taxon>
        <taxon>Hexapoda</taxon>
        <taxon>Insecta</taxon>
        <taxon>Pterygota</taxon>
        <taxon>Neoptera</taxon>
        <taxon>Paraneoptera</taxon>
        <taxon>Hemiptera</taxon>
        <taxon>Auchenorrhyncha</taxon>
        <taxon>Fulgoroidea</taxon>
        <taxon>Delphacidae</taxon>
        <taxon>Criomorphinae</taxon>
        <taxon>Laodelphax</taxon>
    </lineage>
</organism>
<feature type="transmembrane region" description="Helical" evidence="3">
    <location>
        <begin position="107"/>
        <end position="131"/>
    </location>
</feature>
<feature type="transmembrane region" description="Helical" evidence="3">
    <location>
        <begin position="353"/>
        <end position="372"/>
    </location>
</feature>
<comment type="caution">
    <text evidence="4">The sequence shown here is derived from an EMBL/GenBank/DDBJ whole genome shotgun (WGS) entry which is preliminary data.</text>
</comment>
<keyword evidence="3" id="KW-0472">Membrane</keyword>
<dbReference type="SUPFAM" id="SSF103473">
    <property type="entry name" value="MFS general substrate transporter"/>
    <property type="match status" value="1"/>
</dbReference>
<sequence>MAENASNVTDVNNLKGQNEENSDTTLKETEKNNHVNGDQKTDCNNQTNGIESPVDDLHDTKHAQDVICVDNRKIFEMDDEDHHHHRCGLFSFSPDWLQPFTSKKSFVLFYGVLGMCQFALSTYFVATISTIEKRFKMPTRTSGLITSSTDLGYMAVLFCAYFGRFGNKPLWVAAGAMLCALSSFGKLLPHLLYGPGADALELGKSSVDLGDHNETISFEPAICSFMRSFGPMIGFFVSWIALDMYIEPSLRPSIGPSDPRWVGAWWFGWAPLGTMMVLFGISIAFFPRMLPRAAARQNQFKRAINQKIINSGMEVPEAAALILKETSKKEEMNQERTVKDLFKNIRRILKNKLFLLNVIASLCYMFGMMGYWAYLPKYMETQFHVSASEANIVSGAVGLVFSGIGLLASGAAITFFKPPARFLAGWNTFVEVIDAVGHYMYALIGCPDGASSFHGSLSDDFTCLFESPFFLDNVCLVWGETCGETGNCWIYDAEKMRYYLNFTSSTFLVLAAVADLGVYFLSKDLKIYDEEEESNLLRKKKKKKKDPEDGLEFDEMSKEAQLLILRAVQSPVAVKKSDIAPEE</sequence>
<evidence type="ECO:0000256" key="3">
    <source>
        <dbReference type="SAM" id="Phobius"/>
    </source>
</evidence>
<gene>
    <name evidence="4" type="ORF">LSTR_LSTR003896</name>
</gene>
<dbReference type="AlphaFoldDB" id="A0A482X9Z0"/>
<evidence type="ECO:0008006" key="6">
    <source>
        <dbReference type="Google" id="ProtNLM"/>
    </source>
</evidence>
<keyword evidence="3" id="KW-1133">Transmembrane helix</keyword>
<keyword evidence="3" id="KW-0812">Transmembrane</keyword>
<protein>
    <recommendedName>
        <fullName evidence="6">Major facilitator superfamily (MFS) profile domain-containing protein</fullName>
    </recommendedName>
</protein>
<dbReference type="PANTHER" id="PTHR11388:SF131">
    <property type="entry name" value="SOLUTE CARRIER ORGANIC ANION TRANSPORTER FAMILY MEMBER"/>
    <property type="match status" value="1"/>
</dbReference>
<keyword evidence="5" id="KW-1185">Reference proteome</keyword>
<dbReference type="GO" id="GO:0015347">
    <property type="term" value="F:sodium-independent organic anion transmembrane transporter activity"/>
    <property type="evidence" value="ECO:0007669"/>
    <property type="project" value="TreeGrafter"/>
</dbReference>
<accession>A0A482X9Z0</accession>
<dbReference type="Proteomes" id="UP000291343">
    <property type="component" value="Unassembled WGS sequence"/>
</dbReference>
<dbReference type="CDD" id="cd17336">
    <property type="entry name" value="MFS_SLCO_OATP"/>
    <property type="match status" value="1"/>
</dbReference>
<dbReference type="InParanoid" id="A0A482X9Z0"/>
<feature type="transmembrane region" description="Helical" evidence="3">
    <location>
        <begin position="143"/>
        <end position="163"/>
    </location>
</feature>
<feature type="transmembrane region" description="Helical" evidence="3">
    <location>
        <begin position="498"/>
        <end position="521"/>
    </location>
</feature>
<dbReference type="GO" id="GO:0043252">
    <property type="term" value="P:sodium-independent organic anion transport"/>
    <property type="evidence" value="ECO:0007669"/>
    <property type="project" value="TreeGrafter"/>
</dbReference>
<reference evidence="4 5" key="1">
    <citation type="journal article" date="2017" name="Gigascience">
        <title>Genome sequence of the small brown planthopper, Laodelphax striatellus.</title>
        <authorList>
            <person name="Zhu J."/>
            <person name="Jiang F."/>
            <person name="Wang X."/>
            <person name="Yang P."/>
            <person name="Bao Y."/>
            <person name="Zhao W."/>
            <person name="Wang W."/>
            <person name="Lu H."/>
            <person name="Wang Q."/>
            <person name="Cui N."/>
            <person name="Li J."/>
            <person name="Chen X."/>
            <person name="Luo L."/>
            <person name="Yu J."/>
            <person name="Kang L."/>
            <person name="Cui F."/>
        </authorList>
    </citation>
    <scope>NUCLEOTIDE SEQUENCE [LARGE SCALE GENOMIC DNA]</scope>
    <source>
        <strain evidence="4">Lst14</strain>
    </source>
</reference>
<feature type="transmembrane region" description="Helical" evidence="3">
    <location>
        <begin position="266"/>
        <end position="286"/>
    </location>
</feature>
<feature type="transmembrane region" description="Helical" evidence="3">
    <location>
        <begin position="169"/>
        <end position="188"/>
    </location>
</feature>
<dbReference type="InterPro" id="IPR004156">
    <property type="entry name" value="OATP"/>
</dbReference>
<feature type="region of interest" description="Disordered" evidence="2">
    <location>
        <begin position="1"/>
        <end position="56"/>
    </location>
</feature>
<evidence type="ECO:0000256" key="2">
    <source>
        <dbReference type="SAM" id="MobiDB-lite"/>
    </source>
</evidence>
<name>A0A482X9Z0_LAOST</name>